<organism evidence="5 6">
    <name type="scientific">Allofournierella massiliensis</name>
    <dbReference type="NCBI Taxonomy" id="1650663"/>
    <lineage>
        <taxon>Bacteria</taxon>
        <taxon>Bacillati</taxon>
        <taxon>Bacillota</taxon>
        <taxon>Clostridia</taxon>
        <taxon>Eubacteriales</taxon>
        <taxon>Oscillospiraceae</taxon>
        <taxon>Allofournierella</taxon>
    </lineage>
</organism>
<feature type="binding site" evidence="4">
    <location>
        <begin position="10"/>
        <end position="17"/>
    </location>
    <ligand>
        <name>substrate</name>
    </ligand>
</feature>
<dbReference type="InterPro" id="IPR050275">
    <property type="entry name" value="PGM_Phosphatase"/>
</dbReference>
<dbReference type="InterPro" id="IPR029033">
    <property type="entry name" value="His_PPase_superfam"/>
</dbReference>
<dbReference type="Pfam" id="PF00300">
    <property type="entry name" value="His_Phos_1"/>
    <property type="match status" value="1"/>
</dbReference>
<evidence type="ECO:0000256" key="4">
    <source>
        <dbReference type="PIRSR" id="PIRSR613078-2"/>
    </source>
</evidence>
<proteinExistence type="predicted"/>
<dbReference type="GO" id="GO:0016791">
    <property type="term" value="F:phosphatase activity"/>
    <property type="evidence" value="ECO:0007669"/>
    <property type="project" value="TreeGrafter"/>
</dbReference>
<dbReference type="PANTHER" id="PTHR48100:SF1">
    <property type="entry name" value="HISTIDINE PHOSPHATASE FAMILY PROTEIN-RELATED"/>
    <property type="match status" value="1"/>
</dbReference>
<feature type="binding site" evidence="4">
    <location>
        <position position="60"/>
    </location>
    <ligand>
        <name>substrate</name>
    </ligand>
</feature>
<dbReference type="SMART" id="SM00855">
    <property type="entry name" value="PGAM"/>
    <property type="match status" value="1"/>
</dbReference>
<dbReference type="RefSeq" id="WP_058964195.1">
    <property type="nucleotide sequence ID" value="NZ_CABKVM010000016.1"/>
</dbReference>
<dbReference type="Proteomes" id="UP000295184">
    <property type="component" value="Unassembled WGS sequence"/>
</dbReference>
<evidence type="ECO:0000256" key="3">
    <source>
        <dbReference type="PIRSR" id="PIRSR613078-1"/>
    </source>
</evidence>
<gene>
    <name evidence="5" type="ORF">EDD77_101186</name>
</gene>
<dbReference type="InterPro" id="IPR013078">
    <property type="entry name" value="His_Pase_superF_clade-1"/>
</dbReference>
<evidence type="ECO:0000256" key="1">
    <source>
        <dbReference type="ARBA" id="ARBA00023152"/>
    </source>
</evidence>
<dbReference type="PROSITE" id="PS00175">
    <property type="entry name" value="PG_MUTASE"/>
    <property type="match status" value="1"/>
</dbReference>
<sequence length="207" mass="22651">MQPTRLFLVRHGQTDWNLAGRLQGQTDIPLNDTGRQQAEEARQRLSGVQFDAVYSSPLSRAVETAILVSGWPADRVRTDERIKEIAFGDWEGKAPRTLGDDFAPFFADPARFVPAPGGESLPALMARVSDFTAYVKQAHRGQTVLAVSHGAALHALFTAELGLDMKDYWSVGLGNCAAAELVLEGERFVLKSTSGPTSANYLEKYLK</sequence>
<feature type="active site" description="Tele-phosphohistidine intermediate" evidence="3">
    <location>
        <position position="11"/>
    </location>
</feature>
<protein>
    <submittedName>
        <fullName evidence="5">Alpha-ribazole phosphatase/probable phosphoglycerate mutase</fullName>
    </submittedName>
</protein>
<accession>A0A4R1R8N5</accession>
<dbReference type="CDD" id="cd07067">
    <property type="entry name" value="HP_PGM_like"/>
    <property type="match status" value="1"/>
</dbReference>
<evidence type="ECO:0000256" key="2">
    <source>
        <dbReference type="ARBA" id="ARBA00023235"/>
    </source>
</evidence>
<name>A0A4R1R8N5_9FIRM</name>
<dbReference type="GO" id="GO:0005737">
    <property type="term" value="C:cytoplasm"/>
    <property type="evidence" value="ECO:0007669"/>
    <property type="project" value="TreeGrafter"/>
</dbReference>
<reference evidence="5 6" key="1">
    <citation type="submission" date="2019-03" db="EMBL/GenBank/DDBJ databases">
        <title>Genomic Encyclopedia of Type Strains, Phase IV (KMG-IV): sequencing the most valuable type-strain genomes for metagenomic binning, comparative biology and taxonomic classification.</title>
        <authorList>
            <person name="Goeker M."/>
        </authorList>
    </citation>
    <scope>NUCLEOTIDE SEQUENCE [LARGE SCALE GENOMIC DNA]</scope>
    <source>
        <strain evidence="5 6">DSM 100451</strain>
    </source>
</reference>
<evidence type="ECO:0000313" key="6">
    <source>
        <dbReference type="Proteomes" id="UP000295184"/>
    </source>
</evidence>
<dbReference type="PANTHER" id="PTHR48100">
    <property type="entry name" value="BROAD-SPECIFICITY PHOSPHATASE YOR283W-RELATED"/>
    <property type="match status" value="1"/>
</dbReference>
<comment type="caution">
    <text evidence="5">The sequence shown here is derived from an EMBL/GenBank/DDBJ whole genome shotgun (WGS) entry which is preliminary data.</text>
</comment>
<keyword evidence="2" id="KW-0413">Isomerase</keyword>
<dbReference type="InterPro" id="IPR001345">
    <property type="entry name" value="PG/BPGM_mutase_AS"/>
</dbReference>
<keyword evidence="1" id="KW-0324">Glycolysis</keyword>
<dbReference type="EMBL" id="SLUM01000001">
    <property type="protein sequence ID" value="TCL61732.1"/>
    <property type="molecule type" value="Genomic_DNA"/>
</dbReference>
<evidence type="ECO:0000313" key="5">
    <source>
        <dbReference type="EMBL" id="TCL61732.1"/>
    </source>
</evidence>
<dbReference type="OrthoDB" id="9781415at2"/>
<dbReference type="STRING" id="1650663.GCA_001486665_01793"/>
<dbReference type="AlphaFoldDB" id="A0A4R1R8N5"/>
<feature type="active site" description="Proton donor/acceptor" evidence="3">
    <location>
        <position position="84"/>
    </location>
</feature>
<dbReference type="Gene3D" id="3.40.50.1240">
    <property type="entry name" value="Phosphoglycerate mutase-like"/>
    <property type="match status" value="1"/>
</dbReference>
<dbReference type="SUPFAM" id="SSF53254">
    <property type="entry name" value="Phosphoglycerate mutase-like"/>
    <property type="match status" value="1"/>
</dbReference>